<dbReference type="Pfam" id="PF00753">
    <property type="entry name" value="Lactamase_B"/>
    <property type="match status" value="1"/>
</dbReference>
<protein>
    <recommendedName>
        <fullName evidence="6">MBL fold metallo-hydrolase</fullName>
    </recommendedName>
</protein>
<dbReference type="AlphaFoldDB" id="A0A098LJT1"/>
<evidence type="ECO:0000256" key="1">
    <source>
        <dbReference type="ARBA" id="ARBA00022801"/>
    </source>
</evidence>
<dbReference type="InterPro" id="IPR050698">
    <property type="entry name" value="MBL"/>
</dbReference>
<keyword evidence="1" id="KW-0378">Hydrolase</keyword>
<dbReference type="GO" id="GO:0016787">
    <property type="term" value="F:hydrolase activity"/>
    <property type="evidence" value="ECO:0007669"/>
    <property type="project" value="UniProtKB-KW"/>
</dbReference>
<feature type="domain" description="Beta-Casp" evidence="3">
    <location>
        <begin position="249"/>
        <end position="368"/>
    </location>
</feature>
<dbReference type="InterPro" id="IPR022712">
    <property type="entry name" value="Beta_Casp"/>
</dbReference>
<organism evidence="4 5">
    <name type="scientific">Sporocytophaga myxococcoides</name>
    <dbReference type="NCBI Taxonomy" id="153721"/>
    <lineage>
        <taxon>Bacteria</taxon>
        <taxon>Pseudomonadati</taxon>
        <taxon>Bacteroidota</taxon>
        <taxon>Cytophagia</taxon>
        <taxon>Cytophagales</taxon>
        <taxon>Cytophagaceae</taxon>
        <taxon>Sporocytophaga</taxon>
    </lineage>
</organism>
<feature type="domain" description="Metallo-beta-lactamase" evidence="2">
    <location>
        <begin position="15"/>
        <end position="244"/>
    </location>
</feature>
<dbReference type="Gene3D" id="3.60.15.10">
    <property type="entry name" value="Ribonuclease Z/Hydroxyacylglutathione hydrolase-like"/>
    <property type="match status" value="1"/>
</dbReference>
<dbReference type="SMART" id="SM01027">
    <property type="entry name" value="Beta-Casp"/>
    <property type="match status" value="1"/>
</dbReference>
<dbReference type="eggNOG" id="COG1236">
    <property type="taxonomic scope" value="Bacteria"/>
</dbReference>
<dbReference type="Pfam" id="PF07521">
    <property type="entry name" value="RMMBL"/>
    <property type="match status" value="1"/>
</dbReference>
<reference evidence="4 5" key="1">
    <citation type="submission" date="2014-09" db="EMBL/GenBank/DDBJ databases">
        <title>Sporocytophaga myxococcoides PG-01 genome sequencing.</title>
        <authorList>
            <person name="Liu L."/>
            <person name="Gao P.J."/>
            <person name="Chen G.J."/>
            <person name="Wang L.S."/>
        </authorList>
    </citation>
    <scope>NUCLEOTIDE SEQUENCE [LARGE SCALE GENOMIC DNA]</scope>
    <source>
        <strain evidence="4 5">PG-01</strain>
    </source>
</reference>
<evidence type="ECO:0000313" key="5">
    <source>
        <dbReference type="Proteomes" id="UP000030185"/>
    </source>
</evidence>
<dbReference type="Gene3D" id="3.40.50.10890">
    <property type="match status" value="1"/>
</dbReference>
<dbReference type="SMART" id="SM00849">
    <property type="entry name" value="Lactamase_B"/>
    <property type="match status" value="1"/>
</dbReference>
<dbReference type="InterPro" id="IPR011108">
    <property type="entry name" value="RMMBL"/>
</dbReference>
<dbReference type="OrthoDB" id="9803916at2"/>
<proteinExistence type="predicted"/>
<dbReference type="STRING" id="153721.MYP_3587"/>
<dbReference type="EMBL" id="BBLT01000007">
    <property type="protein sequence ID" value="GAL86358.1"/>
    <property type="molecule type" value="Genomic_DNA"/>
</dbReference>
<dbReference type="PANTHER" id="PTHR11203">
    <property type="entry name" value="CLEAVAGE AND POLYADENYLATION SPECIFICITY FACTOR FAMILY MEMBER"/>
    <property type="match status" value="1"/>
</dbReference>
<evidence type="ECO:0000313" key="4">
    <source>
        <dbReference type="EMBL" id="GAL86358.1"/>
    </source>
</evidence>
<dbReference type="Pfam" id="PF10996">
    <property type="entry name" value="Beta-Casp"/>
    <property type="match status" value="1"/>
</dbReference>
<keyword evidence="5" id="KW-1185">Reference proteome</keyword>
<dbReference type="Proteomes" id="UP000030185">
    <property type="component" value="Unassembled WGS sequence"/>
</dbReference>
<name>A0A098LJT1_9BACT</name>
<sequence length="454" mass="50735">MKAKIHFWGGTGTVTGSKFLLETAKHQILIDCGLFQGKKSLRLLNRIPLPLDYSKLSAVLITHAHLDHTGYLPALVKNGYKGPVFMTAPTQALTEIILRDSAKIQMEEADAANRGNYSKHQPALPLYTLDDVEQTLNYILDCEENEWISLAKDIKFRFKRNGHILGSSYLEIDISDKKMIFSGDVGRPESLYLPSPSIPEQADILLLESTYGNRIHPETSPKDQLEDLINKTIQRGGDVLIPCFAVGRALEIMLLIDALKKENKIPPIPVVFDSPMGTEAIEVTSRFPDWHKLNKTALIDLNKEVYFVRAIEETFSIIDRKKTKIVIAGSGMITGGRILHYLKAEIEDVNNLVILPGYQAEGTRGRALLDGEAEIKIMGKFYQVKAEIARLENISGHADQEELLNWIAGFRFKPKEIILIHGEKDASQALAEKIKAKFGISVSLPDLNDVIEIN</sequence>
<dbReference type="PANTHER" id="PTHR11203:SF37">
    <property type="entry name" value="INTEGRATOR COMPLEX SUBUNIT 11"/>
    <property type="match status" value="1"/>
</dbReference>
<evidence type="ECO:0008006" key="6">
    <source>
        <dbReference type="Google" id="ProtNLM"/>
    </source>
</evidence>
<dbReference type="GO" id="GO:0004521">
    <property type="term" value="F:RNA endonuclease activity"/>
    <property type="evidence" value="ECO:0007669"/>
    <property type="project" value="TreeGrafter"/>
</dbReference>
<dbReference type="CDD" id="cd16295">
    <property type="entry name" value="TTHA0252-CPSF-like_MBL-fold"/>
    <property type="match status" value="1"/>
</dbReference>
<dbReference type="SUPFAM" id="SSF56281">
    <property type="entry name" value="Metallo-hydrolase/oxidoreductase"/>
    <property type="match status" value="1"/>
</dbReference>
<gene>
    <name evidence="4" type="ORF">MYP_3587</name>
</gene>
<dbReference type="InterPro" id="IPR001279">
    <property type="entry name" value="Metallo-B-lactamas"/>
</dbReference>
<evidence type="ECO:0000259" key="2">
    <source>
        <dbReference type="SMART" id="SM00849"/>
    </source>
</evidence>
<evidence type="ECO:0000259" key="3">
    <source>
        <dbReference type="SMART" id="SM01027"/>
    </source>
</evidence>
<dbReference type="InterPro" id="IPR036866">
    <property type="entry name" value="RibonucZ/Hydroxyglut_hydro"/>
</dbReference>
<comment type="caution">
    <text evidence="4">The sequence shown here is derived from an EMBL/GenBank/DDBJ whole genome shotgun (WGS) entry which is preliminary data.</text>
</comment>
<accession>A0A098LJT1</accession>
<dbReference type="RefSeq" id="WP_045466065.1">
    <property type="nucleotide sequence ID" value="NZ_BBLT01000007.1"/>
</dbReference>